<dbReference type="EMBL" id="JAATWM020000004">
    <property type="protein sequence ID" value="KAF9880872.1"/>
    <property type="molecule type" value="Genomic_DNA"/>
</dbReference>
<dbReference type="OrthoDB" id="4267316at2759"/>
<evidence type="ECO:0000256" key="1">
    <source>
        <dbReference type="SAM" id="MobiDB-lite"/>
    </source>
</evidence>
<dbReference type="Proteomes" id="UP000781932">
    <property type="component" value="Unassembled WGS sequence"/>
</dbReference>
<sequence>MDTASGKPSGAQGQTSQVPATDKKGKNAVRDDEAGKTQGKAVNHSHKTIGRTASLDNAALWAEFSQYQPGGELVITEYEPPDPYNYPDYPDPEQSNSNDKVLSEEEREMPLMDLVFKYAPLERIEKGNAQPPDGASNTHHGDAQGSAEHKRRQLRVEIVRLIKGGADQGCQVLLCKIKTVSHEIPKYTIRQLKRALSISLSKLFSKWSLRNRQETTEPLLLPLVEQRLPAGEPVAVGDLVVLKVFDPLHYGHIDPSRGPRKVTTMADGDMSREDGAYRHLWRNKATGYPHIAPQYHGAWKVNLGSRHPAFEGQRRQVGAVMMEYIRGTTIEDLCGRSSENNNLVVPPGVSTLDFEGTKQVRMEPHFMMAIFKEYLRGSVCQLHAGVEHWFPEPENVMVTTTDEGKPRAVLIDYVAAGIDSKRRVPMNYFPGRSPPHPWTHFSLGKLQFFRGWFPPLWNDGRWEQWVAVTFGTLDNSAYGHVQ</sequence>
<feature type="region of interest" description="Disordered" evidence="1">
    <location>
        <begin position="74"/>
        <end position="102"/>
    </location>
</feature>
<dbReference type="RefSeq" id="XP_038750333.1">
    <property type="nucleotide sequence ID" value="XM_038884633.1"/>
</dbReference>
<dbReference type="AlphaFoldDB" id="A0A9P6ICH2"/>
<reference evidence="2" key="2">
    <citation type="submission" date="2020-11" db="EMBL/GenBank/DDBJ databases">
        <title>Whole genome sequencing of Colletotrichum sp.</title>
        <authorList>
            <person name="Li H."/>
        </authorList>
    </citation>
    <scope>NUCLEOTIDE SEQUENCE</scope>
    <source>
        <strain evidence="2">CkLH20</strain>
    </source>
</reference>
<protein>
    <submittedName>
        <fullName evidence="2">Uncharacterized protein</fullName>
    </submittedName>
</protein>
<accession>A0A9P6ICH2</accession>
<reference evidence="2" key="1">
    <citation type="submission" date="2020-03" db="EMBL/GenBank/DDBJ databases">
        <authorList>
            <person name="He L."/>
        </authorList>
    </citation>
    <scope>NUCLEOTIDE SEQUENCE</scope>
    <source>
        <strain evidence="2">CkLH20</strain>
    </source>
</reference>
<comment type="caution">
    <text evidence="2">The sequence shown here is derived from an EMBL/GenBank/DDBJ whole genome shotgun (WGS) entry which is preliminary data.</text>
</comment>
<organism evidence="2 3">
    <name type="scientific">Colletotrichum karsti</name>
    <dbReference type="NCBI Taxonomy" id="1095194"/>
    <lineage>
        <taxon>Eukaryota</taxon>
        <taxon>Fungi</taxon>
        <taxon>Dikarya</taxon>
        <taxon>Ascomycota</taxon>
        <taxon>Pezizomycotina</taxon>
        <taxon>Sordariomycetes</taxon>
        <taxon>Hypocreomycetidae</taxon>
        <taxon>Glomerellales</taxon>
        <taxon>Glomerellaceae</taxon>
        <taxon>Colletotrichum</taxon>
        <taxon>Colletotrichum boninense species complex</taxon>
    </lineage>
</organism>
<feature type="region of interest" description="Disordered" evidence="1">
    <location>
        <begin position="126"/>
        <end position="149"/>
    </location>
</feature>
<feature type="region of interest" description="Disordered" evidence="1">
    <location>
        <begin position="1"/>
        <end position="49"/>
    </location>
</feature>
<gene>
    <name evidence="2" type="ORF">CkaCkLH20_01914</name>
</gene>
<proteinExistence type="predicted"/>
<feature type="compositionally biased region" description="Basic and acidic residues" evidence="1">
    <location>
        <begin position="21"/>
        <end position="35"/>
    </location>
</feature>
<evidence type="ECO:0000313" key="2">
    <source>
        <dbReference type="EMBL" id="KAF9880872.1"/>
    </source>
</evidence>
<evidence type="ECO:0000313" key="3">
    <source>
        <dbReference type="Proteomes" id="UP000781932"/>
    </source>
</evidence>
<name>A0A9P6ICH2_9PEZI</name>
<dbReference type="GeneID" id="62157707"/>
<keyword evidence="3" id="KW-1185">Reference proteome</keyword>